<feature type="transmembrane region" description="Helical" evidence="1">
    <location>
        <begin position="69"/>
        <end position="92"/>
    </location>
</feature>
<feature type="transmembrane region" description="Helical" evidence="1">
    <location>
        <begin position="40"/>
        <end position="63"/>
    </location>
</feature>
<reference evidence="2 3" key="1">
    <citation type="journal article" date="2019" name="Nat. Commun.">
        <title>The antimicrobial potential of Streptomyces from insect microbiomes.</title>
        <authorList>
            <person name="Chevrette M.G."/>
            <person name="Carlson C.M."/>
            <person name="Ortega H.E."/>
            <person name="Thomas C."/>
            <person name="Ananiev G.E."/>
            <person name="Barns K.J."/>
            <person name="Book A.J."/>
            <person name="Cagnazzo J."/>
            <person name="Carlos C."/>
            <person name="Flanigan W."/>
            <person name="Grubbs K.J."/>
            <person name="Horn H.A."/>
            <person name="Hoffmann F.M."/>
            <person name="Klassen J.L."/>
            <person name="Knack J.J."/>
            <person name="Lewin G.R."/>
            <person name="McDonald B.R."/>
            <person name="Muller L."/>
            <person name="Melo W.G.P."/>
            <person name="Pinto-Tomas A.A."/>
            <person name="Schmitz A."/>
            <person name="Wendt-Pienkowski E."/>
            <person name="Wildman S."/>
            <person name="Zhao M."/>
            <person name="Zhang F."/>
            <person name="Bugni T.S."/>
            <person name="Andes D.R."/>
            <person name="Pupo M.T."/>
            <person name="Currie C.R."/>
        </authorList>
    </citation>
    <scope>NUCLEOTIDE SEQUENCE [LARGE SCALE GENOMIC DNA]</scope>
    <source>
        <strain evidence="2 3">SID5840</strain>
    </source>
</reference>
<keyword evidence="1" id="KW-0472">Membrane</keyword>
<name>A0A7K2IXQ6_9ACTN</name>
<comment type="caution">
    <text evidence="2">The sequence shown here is derived from an EMBL/GenBank/DDBJ whole genome shotgun (WGS) entry which is preliminary data.</text>
</comment>
<dbReference type="Proteomes" id="UP000467124">
    <property type="component" value="Unassembled WGS sequence"/>
</dbReference>
<sequence length="222" mass="24041">MAVEGLPQGWDRVSPEWPLPGEPGTQAFHPSGGAGTYLRYLLAFSPLLGVFFVVFLLLGSILFETIASGTGMTGGIVVGAIATLCLAVTPVIKTRRMIRGTTVLTSPVGVELRDHIGFQVRLRWPDIVQIDRTLDRISAGRGVEVGGKNVQVKDLESRGLIGWGERVVPDQAARMRQVFAAQPRHPRTGAELVAISFQSAGPDGWDNPLVLEARRHRPDLFG</sequence>
<organism evidence="2 3">
    <name type="scientific">Nocardiopsis alba</name>
    <dbReference type="NCBI Taxonomy" id="53437"/>
    <lineage>
        <taxon>Bacteria</taxon>
        <taxon>Bacillati</taxon>
        <taxon>Actinomycetota</taxon>
        <taxon>Actinomycetes</taxon>
        <taxon>Streptosporangiales</taxon>
        <taxon>Nocardiopsidaceae</taxon>
        <taxon>Nocardiopsis</taxon>
    </lineage>
</organism>
<proteinExistence type="predicted"/>
<evidence type="ECO:0000313" key="3">
    <source>
        <dbReference type="Proteomes" id="UP000467124"/>
    </source>
</evidence>
<accession>A0A7K2IXQ6</accession>
<protein>
    <recommendedName>
        <fullName evidence="4">PH domain-containing protein</fullName>
    </recommendedName>
</protein>
<gene>
    <name evidence="2" type="ORF">GTW20_20525</name>
</gene>
<evidence type="ECO:0000256" key="1">
    <source>
        <dbReference type="SAM" id="Phobius"/>
    </source>
</evidence>
<keyword evidence="1" id="KW-1133">Transmembrane helix</keyword>
<evidence type="ECO:0000313" key="2">
    <source>
        <dbReference type="EMBL" id="MYR34565.1"/>
    </source>
</evidence>
<keyword evidence="1" id="KW-0812">Transmembrane</keyword>
<dbReference type="EMBL" id="WWHY01000001">
    <property type="protein sequence ID" value="MYR34565.1"/>
    <property type="molecule type" value="Genomic_DNA"/>
</dbReference>
<evidence type="ECO:0008006" key="4">
    <source>
        <dbReference type="Google" id="ProtNLM"/>
    </source>
</evidence>
<dbReference type="AlphaFoldDB" id="A0A7K2IXQ6"/>